<dbReference type="Proteomes" id="UP000054776">
    <property type="component" value="Unassembled WGS sequence"/>
</dbReference>
<evidence type="ECO:0000313" key="2">
    <source>
        <dbReference type="Proteomes" id="UP000054776"/>
    </source>
</evidence>
<dbReference type="AlphaFoldDB" id="A0A0V1BFT8"/>
<dbReference type="EMBL" id="JYDH01000049">
    <property type="protein sequence ID" value="KRY35805.1"/>
    <property type="molecule type" value="Genomic_DNA"/>
</dbReference>
<name>A0A0V1BFT8_TRISP</name>
<keyword evidence="2" id="KW-1185">Reference proteome</keyword>
<comment type="caution">
    <text evidence="1">The sequence shown here is derived from an EMBL/GenBank/DDBJ whole genome shotgun (WGS) entry which is preliminary data.</text>
</comment>
<accession>A0A0V1BFT8</accession>
<organism evidence="1 2">
    <name type="scientific">Trichinella spiralis</name>
    <name type="common">Trichina worm</name>
    <dbReference type="NCBI Taxonomy" id="6334"/>
    <lineage>
        <taxon>Eukaryota</taxon>
        <taxon>Metazoa</taxon>
        <taxon>Ecdysozoa</taxon>
        <taxon>Nematoda</taxon>
        <taxon>Enoplea</taxon>
        <taxon>Dorylaimia</taxon>
        <taxon>Trichinellida</taxon>
        <taxon>Trichinellidae</taxon>
        <taxon>Trichinella</taxon>
    </lineage>
</organism>
<evidence type="ECO:0000313" key="1">
    <source>
        <dbReference type="EMBL" id="KRY35805.1"/>
    </source>
</evidence>
<dbReference type="InParanoid" id="A0A0V1BFT8"/>
<gene>
    <name evidence="1" type="ORF">T01_16157</name>
</gene>
<reference evidence="1 2" key="1">
    <citation type="submission" date="2015-01" db="EMBL/GenBank/DDBJ databases">
        <title>Evolution of Trichinella species and genotypes.</title>
        <authorList>
            <person name="Korhonen P.K."/>
            <person name="Edoardo P."/>
            <person name="Giuseppe L.R."/>
            <person name="Gasser R.B."/>
        </authorList>
    </citation>
    <scope>NUCLEOTIDE SEQUENCE [LARGE SCALE GENOMIC DNA]</scope>
    <source>
        <strain evidence="1">ISS3</strain>
    </source>
</reference>
<sequence>MYNNGIVIHEVSRTVSLGVTTLNVFCGQSVRFALNRHPKEAERQGSTDTERLAAENLFFKKQGKMQNSFPNSIAQAERNISYHLETPENTKFPRFLGWNQKPVLCLSKYYRKSSNSSFGMGRKFGAPRASLGCAFNRYRDDSHRFIAARWEIPQCEIIAVFHVENEMLRLRKSTSLHHWELCIMENFWPVENNPLRCNGRSACQKQSPASYKTTLYEVMAQAEIGTNDDIIILLARITFSSSIFIDRFCFIL</sequence>
<proteinExistence type="predicted"/>
<protein>
    <submittedName>
        <fullName evidence="1">Uncharacterized protein</fullName>
    </submittedName>
</protein>